<protein>
    <submittedName>
        <fullName evidence="3">AsmA protein</fullName>
    </submittedName>
</protein>
<dbReference type="Pfam" id="PF05170">
    <property type="entry name" value="AsmA"/>
    <property type="match status" value="2"/>
</dbReference>
<keyword evidence="4" id="KW-1185">Reference proteome</keyword>
<feature type="compositionally biased region" description="Low complexity" evidence="1">
    <location>
        <begin position="632"/>
        <end position="646"/>
    </location>
</feature>
<evidence type="ECO:0000259" key="2">
    <source>
        <dbReference type="Pfam" id="PF05170"/>
    </source>
</evidence>
<sequence>MRWIGRVLLALVVAGAIFLAGLFLVPSSGLARFLEARIEAVTGRDVTIEGEVRPSLWPQIGFRTGRVLIANADWGEGAPMLEADGLVVGVELLPLMRGDIEIGEITAVHPRLLVETGPDGAINWDVFSRADSPSAARPSEPAETGTARPTRRISLQRLSLTDAAIRFIDRKGGGDIAFTDIDIEVQAPDFSGATHFDIRWRRGGEPIRLVGELGRTQAFLDGAPSPFSAAIEAAGSRLTLEGDARLEGAARGRVRADIADTGRFLAAFGLAGVDLPAGLGRRGWLEARFDLSPEGALRLDDIAADLEGTRLSGNLAAAFAGKPRITGQVNASQLVLPPVGGSGGSGAGGARADVTAAEGWPTTPIDASPLALVDADIAFTAAEVVAEPVRLSDLALRLTIDNARAVADVTRARGFGGQLSGRFVANARRGFSVRATASATEVDMYEMLRAFAGFDRLAGTGQAEIDVLGVGTSVDAIMRSLEGSAALSVRDGEIFGLALARLFLNEGVRGGSTIFDSLAATFDIAGGVARNDDLFIDMPALEATGAGQIDLGNRTIDYRVTPRLPKESVGREVVFPVIIRGPWSAPQIRPDLEAAIRQTFEREIDAGRERLREEVTKKLEEVIGGANGGSAAGSPQAAPEQGAPAAPRTPQDILREELERGGRNLLNDLLGGR</sequence>
<dbReference type="GO" id="GO:0005886">
    <property type="term" value="C:plasma membrane"/>
    <property type="evidence" value="ECO:0007669"/>
    <property type="project" value="TreeGrafter"/>
</dbReference>
<dbReference type="PANTHER" id="PTHR30441">
    <property type="entry name" value="DUF748 DOMAIN-CONTAINING PROTEIN"/>
    <property type="match status" value="1"/>
</dbReference>
<organism evidence="3 4">
    <name type="scientific">Meinhardsimonia xiamenensis</name>
    <dbReference type="NCBI Taxonomy" id="990712"/>
    <lineage>
        <taxon>Bacteria</taxon>
        <taxon>Pseudomonadati</taxon>
        <taxon>Pseudomonadota</taxon>
        <taxon>Alphaproteobacteria</taxon>
        <taxon>Rhodobacterales</taxon>
        <taxon>Paracoccaceae</taxon>
        <taxon>Meinhardsimonia</taxon>
    </lineage>
</organism>
<proteinExistence type="predicted"/>
<feature type="region of interest" description="Disordered" evidence="1">
    <location>
        <begin position="624"/>
        <end position="660"/>
    </location>
</feature>
<dbReference type="RefSeq" id="WP_092498087.1">
    <property type="nucleotide sequence ID" value="NZ_FNFV01000001.1"/>
</dbReference>
<dbReference type="Proteomes" id="UP000199328">
    <property type="component" value="Unassembled WGS sequence"/>
</dbReference>
<gene>
    <name evidence="3" type="ORF">SAMN05216257_101673</name>
</gene>
<dbReference type="STRING" id="990712.SAMN05216257_101673"/>
<evidence type="ECO:0000256" key="1">
    <source>
        <dbReference type="SAM" id="MobiDB-lite"/>
    </source>
</evidence>
<dbReference type="EMBL" id="FNFV01000001">
    <property type="protein sequence ID" value="SDK12773.1"/>
    <property type="molecule type" value="Genomic_DNA"/>
</dbReference>
<dbReference type="PANTHER" id="PTHR30441:SF4">
    <property type="entry name" value="PROTEIN ASMA"/>
    <property type="match status" value="1"/>
</dbReference>
<dbReference type="AlphaFoldDB" id="A0A1G8ZCX2"/>
<feature type="domain" description="AsmA" evidence="2">
    <location>
        <begin position="7"/>
        <end position="209"/>
    </location>
</feature>
<dbReference type="InterPro" id="IPR052894">
    <property type="entry name" value="AsmA-related"/>
</dbReference>
<evidence type="ECO:0000313" key="4">
    <source>
        <dbReference type="Proteomes" id="UP000199328"/>
    </source>
</evidence>
<feature type="domain" description="AsmA" evidence="2">
    <location>
        <begin position="358"/>
        <end position="533"/>
    </location>
</feature>
<dbReference type="OrthoDB" id="5439561at2"/>
<dbReference type="GO" id="GO:0090313">
    <property type="term" value="P:regulation of protein targeting to membrane"/>
    <property type="evidence" value="ECO:0007669"/>
    <property type="project" value="TreeGrafter"/>
</dbReference>
<accession>A0A1G8ZCX2</accession>
<reference evidence="4" key="1">
    <citation type="submission" date="2016-10" db="EMBL/GenBank/DDBJ databases">
        <authorList>
            <person name="Varghese N."/>
            <person name="Submissions S."/>
        </authorList>
    </citation>
    <scope>NUCLEOTIDE SEQUENCE [LARGE SCALE GENOMIC DNA]</scope>
    <source>
        <strain evidence="4">CGMCC 1.10789</strain>
    </source>
</reference>
<dbReference type="InterPro" id="IPR007844">
    <property type="entry name" value="AsmA"/>
</dbReference>
<evidence type="ECO:0000313" key="3">
    <source>
        <dbReference type="EMBL" id="SDK12773.1"/>
    </source>
</evidence>
<name>A0A1G8ZCX2_9RHOB</name>